<dbReference type="InterPro" id="IPR002110">
    <property type="entry name" value="Ankyrin_rpt"/>
</dbReference>
<evidence type="ECO:0000256" key="3">
    <source>
        <dbReference type="PROSITE-ProRule" id="PRU00023"/>
    </source>
</evidence>
<dbReference type="EMBL" id="CAXAMN010004447">
    <property type="protein sequence ID" value="CAK9009459.1"/>
    <property type="molecule type" value="Genomic_DNA"/>
</dbReference>
<name>A0ABP0J5G5_9DINO</name>
<proteinExistence type="predicted"/>
<gene>
    <name evidence="4" type="ORF">CCMP2556_LOCUS9672</name>
</gene>
<dbReference type="Gene3D" id="1.25.40.20">
    <property type="entry name" value="Ankyrin repeat-containing domain"/>
    <property type="match status" value="2"/>
</dbReference>
<comment type="caution">
    <text evidence="4">The sequence shown here is derived from an EMBL/GenBank/DDBJ whole genome shotgun (WGS) entry which is preliminary data.</text>
</comment>
<dbReference type="SUPFAM" id="SSF48403">
    <property type="entry name" value="Ankyrin repeat"/>
    <property type="match status" value="1"/>
</dbReference>
<dbReference type="PANTHER" id="PTHR24171">
    <property type="entry name" value="ANKYRIN REPEAT DOMAIN-CONTAINING PROTEIN 39-RELATED"/>
    <property type="match status" value="1"/>
</dbReference>
<dbReference type="Proteomes" id="UP001642484">
    <property type="component" value="Unassembled WGS sequence"/>
</dbReference>
<dbReference type="Pfam" id="PF12796">
    <property type="entry name" value="Ank_2"/>
    <property type="match status" value="1"/>
</dbReference>
<keyword evidence="1" id="KW-0677">Repeat</keyword>
<feature type="repeat" description="ANK" evidence="3">
    <location>
        <begin position="369"/>
        <end position="401"/>
    </location>
</feature>
<protein>
    <submittedName>
        <fullName evidence="4">Uncharacterized protein</fullName>
    </submittedName>
</protein>
<dbReference type="Pfam" id="PF00023">
    <property type="entry name" value="Ank"/>
    <property type="match status" value="1"/>
</dbReference>
<evidence type="ECO:0000313" key="5">
    <source>
        <dbReference type="Proteomes" id="UP001642484"/>
    </source>
</evidence>
<reference evidence="4 5" key="1">
    <citation type="submission" date="2024-02" db="EMBL/GenBank/DDBJ databases">
        <authorList>
            <person name="Chen Y."/>
            <person name="Shah S."/>
            <person name="Dougan E. K."/>
            <person name="Thang M."/>
            <person name="Chan C."/>
        </authorList>
    </citation>
    <scope>NUCLEOTIDE SEQUENCE [LARGE SCALE GENOMIC DNA]</scope>
</reference>
<dbReference type="SMART" id="SM00248">
    <property type="entry name" value="ANK"/>
    <property type="match status" value="4"/>
</dbReference>
<keyword evidence="5" id="KW-1185">Reference proteome</keyword>
<feature type="repeat" description="ANK" evidence="3">
    <location>
        <begin position="336"/>
        <end position="368"/>
    </location>
</feature>
<dbReference type="PANTHER" id="PTHR24171:SF9">
    <property type="entry name" value="ANKYRIN REPEAT DOMAIN-CONTAINING PROTEIN 39"/>
    <property type="match status" value="1"/>
</dbReference>
<feature type="repeat" description="ANK" evidence="3">
    <location>
        <begin position="303"/>
        <end position="335"/>
    </location>
</feature>
<dbReference type="InterPro" id="IPR036770">
    <property type="entry name" value="Ankyrin_rpt-contain_sf"/>
</dbReference>
<accession>A0ABP0J5G5</accession>
<dbReference type="PROSITE" id="PS50297">
    <property type="entry name" value="ANK_REP_REGION"/>
    <property type="match status" value="2"/>
</dbReference>
<evidence type="ECO:0000256" key="1">
    <source>
        <dbReference type="ARBA" id="ARBA00022737"/>
    </source>
</evidence>
<evidence type="ECO:0000313" key="4">
    <source>
        <dbReference type="EMBL" id="CAK9009459.1"/>
    </source>
</evidence>
<dbReference type="PROSITE" id="PS50088">
    <property type="entry name" value="ANK_REPEAT"/>
    <property type="match status" value="3"/>
</dbReference>
<sequence>MNPRGLPCDFFVSHSWSHPFADSVAALQRELILTKESPQRIPACVFWICLFALNQHNLQNELSKDLAQMPFAYGLAKASRGVWMILDQGVEPFRRIWCLYEVQRAFELGQPLRLVLDGGAVGSPGASKASPDPTAEAPLALLVAEELQRLSAFEASASILGDKIKIWHEILNPSVKNAFPIQKFETHFEEGTCAIRGFGPSWFTHFDSRVCQLLATPVFNFCLAEGRAALALRYLGLGAQSSLEELLTCERLLATPLREAWVYNPCCGEALLLHVFSHLGDSERLSFLLKAAANPAERAHDQKQRSALHFAAKAGHCHCVQQLLDAKAAAHCPDKNGETPLQIAAYGGHLPVAELLLERKAKVDSADRDRWTPLICAARAGHEPLVELLLAQKASVQAADMLGSTALRHAQMAGHRLRVLEAASHAADLEEMALIEEEVQEDQARHS</sequence>
<organism evidence="4 5">
    <name type="scientific">Durusdinium trenchii</name>
    <dbReference type="NCBI Taxonomy" id="1381693"/>
    <lineage>
        <taxon>Eukaryota</taxon>
        <taxon>Sar</taxon>
        <taxon>Alveolata</taxon>
        <taxon>Dinophyceae</taxon>
        <taxon>Suessiales</taxon>
        <taxon>Symbiodiniaceae</taxon>
        <taxon>Durusdinium</taxon>
    </lineage>
</organism>
<evidence type="ECO:0000256" key="2">
    <source>
        <dbReference type="ARBA" id="ARBA00023043"/>
    </source>
</evidence>
<keyword evidence="2 3" id="KW-0040">ANK repeat</keyword>